<dbReference type="RefSeq" id="WP_057853187.1">
    <property type="nucleotide sequence ID" value="NZ_LLXX01000152.1"/>
</dbReference>
<proteinExistence type="predicted"/>
<protein>
    <submittedName>
        <fullName evidence="3">Fatty acid desaturase</fullName>
    </submittedName>
</protein>
<feature type="transmembrane region" description="Helical" evidence="1">
    <location>
        <begin position="55"/>
        <end position="87"/>
    </location>
</feature>
<dbReference type="InterPro" id="IPR012171">
    <property type="entry name" value="Fatty_acid_desaturase"/>
</dbReference>
<name>A0A0R3L3X7_9BRAD</name>
<keyword evidence="1" id="KW-0812">Transmembrane</keyword>
<dbReference type="InterPro" id="IPR005804">
    <property type="entry name" value="FA_desaturase_dom"/>
</dbReference>
<comment type="caution">
    <text evidence="3">The sequence shown here is derived from an EMBL/GenBank/DDBJ whole genome shotgun (WGS) entry which is preliminary data.</text>
</comment>
<feature type="domain" description="Fatty acid desaturase" evidence="2">
    <location>
        <begin position="79"/>
        <end position="317"/>
    </location>
</feature>
<keyword evidence="4" id="KW-1185">Reference proteome</keyword>
<evidence type="ECO:0000256" key="1">
    <source>
        <dbReference type="SAM" id="Phobius"/>
    </source>
</evidence>
<dbReference type="Proteomes" id="UP000051913">
    <property type="component" value="Unassembled WGS sequence"/>
</dbReference>
<dbReference type="AlphaFoldDB" id="A0A0R3L3X7"/>
<dbReference type="GO" id="GO:0016020">
    <property type="term" value="C:membrane"/>
    <property type="evidence" value="ECO:0007669"/>
    <property type="project" value="TreeGrafter"/>
</dbReference>
<dbReference type="EMBL" id="LLXX01000152">
    <property type="protein sequence ID" value="KRR02283.1"/>
    <property type="molecule type" value="Genomic_DNA"/>
</dbReference>
<organism evidence="3 4">
    <name type="scientific">Bradyrhizobium valentinum</name>
    <dbReference type="NCBI Taxonomy" id="1518501"/>
    <lineage>
        <taxon>Bacteria</taxon>
        <taxon>Pseudomonadati</taxon>
        <taxon>Pseudomonadota</taxon>
        <taxon>Alphaproteobacteria</taxon>
        <taxon>Hyphomicrobiales</taxon>
        <taxon>Nitrobacteraceae</taxon>
        <taxon>Bradyrhizobium</taxon>
    </lineage>
</organism>
<dbReference type="STRING" id="1518501.CQ10_36800"/>
<evidence type="ECO:0000313" key="3">
    <source>
        <dbReference type="EMBL" id="KRR02283.1"/>
    </source>
</evidence>
<dbReference type="CDD" id="cd03511">
    <property type="entry name" value="Rhizopine-oxygenase-like"/>
    <property type="match status" value="1"/>
</dbReference>
<dbReference type="GO" id="GO:0008610">
    <property type="term" value="P:lipid biosynthetic process"/>
    <property type="evidence" value="ECO:0007669"/>
    <property type="project" value="UniProtKB-ARBA"/>
</dbReference>
<gene>
    <name evidence="3" type="ORF">CP49_40500</name>
</gene>
<dbReference type="Pfam" id="PF00487">
    <property type="entry name" value="FA_desaturase"/>
    <property type="match status" value="1"/>
</dbReference>
<evidence type="ECO:0000259" key="2">
    <source>
        <dbReference type="Pfam" id="PF00487"/>
    </source>
</evidence>
<evidence type="ECO:0000313" key="4">
    <source>
        <dbReference type="Proteomes" id="UP000051913"/>
    </source>
</evidence>
<accession>A0A0R3L3X7</accession>
<keyword evidence="1" id="KW-1133">Transmembrane helix</keyword>
<reference evidence="3 4" key="1">
    <citation type="submission" date="2014-03" db="EMBL/GenBank/DDBJ databases">
        <title>Bradyrhizobium valentinum sp. nov., isolated from effective nodules of Lupinus mariae-josephae, a lupine endemic of basic-lime soils in Eastern Spain.</title>
        <authorList>
            <person name="Duran D."/>
            <person name="Rey L."/>
            <person name="Navarro A."/>
            <person name="Busquets A."/>
            <person name="Imperial J."/>
            <person name="Ruiz-Argueso T."/>
        </authorList>
    </citation>
    <scope>NUCLEOTIDE SEQUENCE [LARGE SCALE GENOMIC DNA]</scope>
    <source>
        <strain evidence="3 4">LmjM3</strain>
    </source>
</reference>
<keyword evidence="1" id="KW-0472">Membrane</keyword>
<dbReference type="PANTHER" id="PTHR19353">
    <property type="entry name" value="FATTY ACID DESATURASE 2"/>
    <property type="match status" value="1"/>
</dbReference>
<sequence>MPAVQGRDYSLAGASSRAAEQAGLAAAEWYHTSLDRKEMKAIMKRHDGPALRDTAIWWGLMLTCAAGGVAFWDGMIATPLFAIYGVLYGSASDSRWHECGHGTAFKTFWMNNIVFQVASFMIMREPEVTRWSHARHHTDTLIVGRDPEIAVKRPPNIPLLLLSFIAAEHVCKAIASMCRHSLGRLTADEDDFIPDSVRPKVFSAARVWLAIHLSSVALSLLLQSWIPVLLIGMLPTMYGAWLARLFDLTQHAGLAEDVLDHRLNSRTVMMNPVFRFVYWNMNYHVEHHMFPMVPYCALPKLHDMMKHDTPAPYHGLWAAYREIIPAVLRQVKDPRYHVKRILPRTAKPYRSDLHDLVVMPVQ</sequence>
<dbReference type="GO" id="GO:0016717">
    <property type="term" value="F:oxidoreductase activity, acting on paired donors, with oxidation of a pair of donors resulting in the reduction of molecular oxygen to two molecules of water"/>
    <property type="evidence" value="ECO:0007669"/>
    <property type="project" value="TreeGrafter"/>
</dbReference>
<dbReference type="InterPro" id="IPR039393">
    <property type="entry name" value="Rhizopine-oxygenase-like"/>
</dbReference>
<dbReference type="PANTHER" id="PTHR19353:SF19">
    <property type="entry name" value="DELTA(5) FATTY ACID DESATURASE C-RELATED"/>
    <property type="match status" value="1"/>
</dbReference>